<evidence type="ECO:0008006" key="4">
    <source>
        <dbReference type="Google" id="ProtNLM"/>
    </source>
</evidence>
<proteinExistence type="predicted"/>
<feature type="transmembrane region" description="Helical" evidence="1">
    <location>
        <begin position="16"/>
        <end position="38"/>
    </location>
</feature>
<keyword evidence="1" id="KW-0472">Membrane</keyword>
<dbReference type="EMBL" id="MAHX01000021">
    <property type="protein sequence ID" value="OPC61166.1"/>
    <property type="molecule type" value="Genomic_DNA"/>
</dbReference>
<feature type="transmembrane region" description="Helical" evidence="1">
    <location>
        <begin position="73"/>
        <end position="92"/>
    </location>
</feature>
<feature type="transmembrane region" description="Helical" evidence="1">
    <location>
        <begin position="155"/>
        <end position="174"/>
    </location>
</feature>
<keyword evidence="1" id="KW-1133">Transmembrane helix</keyword>
<gene>
    <name evidence="2" type="ORF">BAZ10_11930</name>
</gene>
<reference evidence="2 3" key="1">
    <citation type="submission" date="2016-06" db="EMBL/GenBank/DDBJ databases">
        <title>Revisiting the taxonomy of the Elizabethkingia Genus based on Whole-Genome Sequencing, Optical Mapping, and MALDI-TOF.</title>
        <authorList>
            <person name="Nicholson A.C."/>
        </authorList>
    </citation>
    <scope>NUCLEOTIDE SEQUENCE [LARGE SCALE GENOMIC DNA]</scope>
    <source>
        <strain evidence="2 3">G4070</strain>
    </source>
</reference>
<feature type="transmembrane region" description="Helical" evidence="1">
    <location>
        <begin position="98"/>
        <end position="119"/>
    </location>
</feature>
<keyword evidence="3" id="KW-1185">Reference proteome</keyword>
<feature type="transmembrane region" description="Helical" evidence="1">
    <location>
        <begin position="44"/>
        <end position="64"/>
    </location>
</feature>
<name>A0A1T3M9I5_9FLAO</name>
<feature type="transmembrane region" description="Helical" evidence="1">
    <location>
        <begin position="131"/>
        <end position="149"/>
    </location>
</feature>
<comment type="caution">
    <text evidence="2">The sequence shown here is derived from an EMBL/GenBank/DDBJ whole genome shotgun (WGS) entry which is preliminary data.</text>
</comment>
<dbReference type="AlphaFoldDB" id="A0A1T3M9I5"/>
<organism evidence="2 3">
    <name type="scientific">Elizabethkingia occulta</name>
    <dbReference type="NCBI Taxonomy" id="1867263"/>
    <lineage>
        <taxon>Bacteria</taxon>
        <taxon>Pseudomonadati</taxon>
        <taxon>Bacteroidota</taxon>
        <taxon>Flavobacteriia</taxon>
        <taxon>Flavobacteriales</taxon>
        <taxon>Weeksellaceae</taxon>
        <taxon>Elizabethkingia</taxon>
    </lineage>
</organism>
<keyword evidence="1" id="KW-0812">Transmembrane</keyword>
<dbReference type="RefSeq" id="WP_165690108.1">
    <property type="nucleotide sequence ID" value="NZ_CBCSBR010000044.1"/>
</dbReference>
<sequence>MSASFNTTIKMPLKGWYLPLINGIIYIIASIWIFSLYADSYMSFKIVSGLTIITSGLTILLFTLRNRKAINGWGWYMVYGILILGMAIYLFFYTGDSVVFYIGFVSLLRSIILTGTAIDLKRHEHQKWGKIALVSMAGILFSVILLAGSSSPDNSAGPIITAVFMSTGISSILLSSEFKKVNLFYKRVRKLAIPK</sequence>
<accession>A0A1T3M9I5</accession>
<evidence type="ECO:0000313" key="3">
    <source>
        <dbReference type="Proteomes" id="UP000190813"/>
    </source>
</evidence>
<evidence type="ECO:0000256" key="1">
    <source>
        <dbReference type="SAM" id="Phobius"/>
    </source>
</evidence>
<evidence type="ECO:0000313" key="2">
    <source>
        <dbReference type="EMBL" id="OPC61166.1"/>
    </source>
</evidence>
<dbReference type="Proteomes" id="UP000190813">
    <property type="component" value="Unassembled WGS sequence"/>
</dbReference>
<protein>
    <recommendedName>
        <fullName evidence="4">DUF308 domain-containing protein</fullName>
    </recommendedName>
</protein>